<name>A0A8S4AAL0_9EUPU</name>
<evidence type="ECO:0000313" key="11">
    <source>
        <dbReference type="Proteomes" id="UP000678393"/>
    </source>
</evidence>
<feature type="domain" description="EF-hand" evidence="8">
    <location>
        <begin position="150"/>
        <end position="185"/>
    </location>
</feature>
<sequence length="218" mass="24931">DSARPEDRGRRFIISYRLADDMLTIFEPQAKNSGIIGGKFLERTRVAKPGSTAEKPSFYGPQDFYIGAVIDIFKHRFIITNADAYVLKFIEQHKDQFPEKTYNTIRDKVGEYTGPKETVKGAPLKVQRHPGDLDIMVKQVLAQLKKIAITDKSRIDEMFLRYNNDRTGCIDKGNLRDLCKRLQLPTDDDLLEALISKITMNPTGNISLEDFREFIEGK</sequence>
<evidence type="ECO:0000256" key="7">
    <source>
        <dbReference type="ARBA" id="ARBA00023273"/>
    </source>
</evidence>
<feature type="non-terminal residue" evidence="10">
    <location>
        <position position="1"/>
    </location>
</feature>
<dbReference type="InterPro" id="IPR006602">
    <property type="entry name" value="DM10_dom"/>
</dbReference>
<keyword evidence="4" id="KW-0282">Flagellum</keyword>
<keyword evidence="5" id="KW-0969">Cilium</keyword>
<evidence type="ECO:0000256" key="2">
    <source>
        <dbReference type="ARBA" id="ARBA00022490"/>
    </source>
</evidence>
<proteinExistence type="predicted"/>
<dbReference type="InterPro" id="IPR002048">
    <property type="entry name" value="EF_hand_dom"/>
</dbReference>
<evidence type="ECO:0000256" key="4">
    <source>
        <dbReference type="ARBA" id="ARBA00022846"/>
    </source>
</evidence>
<dbReference type="Gene3D" id="1.10.238.10">
    <property type="entry name" value="EF-hand"/>
    <property type="match status" value="1"/>
</dbReference>
<comment type="subcellular location">
    <subcellularLocation>
        <location evidence="1">Cytoplasm</location>
        <location evidence="1">Cytoskeleton</location>
        <location evidence="1">Flagellum axoneme</location>
    </subcellularLocation>
</comment>
<dbReference type="GO" id="GO:0000281">
    <property type="term" value="P:mitotic cytokinesis"/>
    <property type="evidence" value="ECO:0007669"/>
    <property type="project" value="TreeGrafter"/>
</dbReference>
<dbReference type="GO" id="GO:0060285">
    <property type="term" value="P:cilium-dependent cell motility"/>
    <property type="evidence" value="ECO:0007669"/>
    <property type="project" value="TreeGrafter"/>
</dbReference>
<dbReference type="GO" id="GO:0005930">
    <property type="term" value="C:axoneme"/>
    <property type="evidence" value="ECO:0007669"/>
    <property type="project" value="TreeGrafter"/>
</dbReference>
<organism evidence="10 11">
    <name type="scientific">Candidula unifasciata</name>
    <dbReference type="NCBI Taxonomy" id="100452"/>
    <lineage>
        <taxon>Eukaryota</taxon>
        <taxon>Metazoa</taxon>
        <taxon>Spiralia</taxon>
        <taxon>Lophotrochozoa</taxon>
        <taxon>Mollusca</taxon>
        <taxon>Gastropoda</taxon>
        <taxon>Heterobranchia</taxon>
        <taxon>Euthyneura</taxon>
        <taxon>Panpulmonata</taxon>
        <taxon>Eupulmonata</taxon>
        <taxon>Stylommatophora</taxon>
        <taxon>Helicina</taxon>
        <taxon>Helicoidea</taxon>
        <taxon>Geomitridae</taxon>
        <taxon>Candidula</taxon>
    </lineage>
</organism>
<keyword evidence="3" id="KW-0677">Repeat</keyword>
<reference evidence="10" key="1">
    <citation type="submission" date="2021-04" db="EMBL/GenBank/DDBJ databases">
        <authorList>
            <consortium name="Molecular Ecology Group"/>
        </authorList>
    </citation>
    <scope>NUCLEOTIDE SEQUENCE</scope>
</reference>
<evidence type="ECO:0000256" key="3">
    <source>
        <dbReference type="ARBA" id="ARBA00022737"/>
    </source>
</evidence>
<dbReference type="InterPro" id="IPR011992">
    <property type="entry name" value="EF-hand-dom_pair"/>
</dbReference>
<evidence type="ECO:0000256" key="5">
    <source>
        <dbReference type="ARBA" id="ARBA00023069"/>
    </source>
</evidence>
<dbReference type="PROSITE" id="PS50222">
    <property type="entry name" value="EF_HAND_2"/>
    <property type="match status" value="1"/>
</dbReference>
<dbReference type="FunFam" id="2.30.29.170:FF:000002">
    <property type="entry name" value="EF-hand domain (C-terminal) containing 1"/>
    <property type="match status" value="1"/>
</dbReference>
<evidence type="ECO:0000259" key="8">
    <source>
        <dbReference type="PROSITE" id="PS50222"/>
    </source>
</evidence>
<dbReference type="Gene3D" id="2.30.29.170">
    <property type="match status" value="1"/>
</dbReference>
<dbReference type="SMART" id="SM00676">
    <property type="entry name" value="DM10"/>
    <property type="match status" value="1"/>
</dbReference>
<dbReference type="Pfam" id="PF06565">
    <property type="entry name" value="DM10_dom"/>
    <property type="match status" value="1"/>
</dbReference>
<dbReference type="PANTHER" id="PTHR12086">
    <property type="entry name" value="EF-HAND DOMAIN C-TERMINAL CONTAINING PROTEIN"/>
    <property type="match status" value="1"/>
</dbReference>
<evidence type="ECO:0000256" key="1">
    <source>
        <dbReference type="ARBA" id="ARBA00004611"/>
    </source>
</evidence>
<dbReference type="SUPFAM" id="SSF47473">
    <property type="entry name" value="EF-hand"/>
    <property type="match status" value="1"/>
</dbReference>
<dbReference type="GO" id="GO:0007052">
    <property type="term" value="P:mitotic spindle organization"/>
    <property type="evidence" value="ECO:0007669"/>
    <property type="project" value="TreeGrafter"/>
</dbReference>
<dbReference type="GO" id="GO:0043014">
    <property type="term" value="F:alpha-tubulin binding"/>
    <property type="evidence" value="ECO:0007669"/>
    <property type="project" value="TreeGrafter"/>
</dbReference>
<keyword evidence="6" id="KW-0206">Cytoskeleton</keyword>
<accession>A0A8S4AAL0</accession>
<feature type="domain" description="DM10" evidence="9">
    <location>
        <begin position="1"/>
        <end position="94"/>
    </location>
</feature>
<dbReference type="PROSITE" id="PS51336">
    <property type="entry name" value="DM10"/>
    <property type="match status" value="1"/>
</dbReference>
<comment type="caution">
    <text evidence="10">The sequence shown here is derived from an EMBL/GenBank/DDBJ whole genome shotgun (WGS) entry which is preliminary data.</text>
</comment>
<dbReference type="PANTHER" id="PTHR12086:SF9">
    <property type="entry name" value="EF-HAND DOMAIN-CONTAINING PROTEIN 1"/>
    <property type="match status" value="1"/>
</dbReference>
<evidence type="ECO:0000259" key="9">
    <source>
        <dbReference type="PROSITE" id="PS51336"/>
    </source>
</evidence>
<evidence type="ECO:0000313" key="10">
    <source>
        <dbReference type="EMBL" id="CAG5136782.1"/>
    </source>
</evidence>
<dbReference type="OrthoDB" id="10255210at2759"/>
<keyword evidence="7" id="KW-0966">Cell projection</keyword>
<dbReference type="AlphaFoldDB" id="A0A8S4AAL0"/>
<protein>
    <submittedName>
        <fullName evidence="10">Uncharacterized protein</fullName>
    </submittedName>
</protein>
<evidence type="ECO:0000256" key="6">
    <source>
        <dbReference type="ARBA" id="ARBA00023212"/>
    </source>
</evidence>
<dbReference type="Proteomes" id="UP000678393">
    <property type="component" value="Unassembled WGS sequence"/>
</dbReference>
<dbReference type="GO" id="GO:0005509">
    <property type="term" value="F:calcium ion binding"/>
    <property type="evidence" value="ECO:0007669"/>
    <property type="project" value="InterPro"/>
</dbReference>
<dbReference type="EMBL" id="CAJHNH020008570">
    <property type="protein sequence ID" value="CAG5136782.1"/>
    <property type="molecule type" value="Genomic_DNA"/>
</dbReference>
<dbReference type="Pfam" id="PF13499">
    <property type="entry name" value="EF-hand_7"/>
    <property type="match status" value="1"/>
</dbReference>
<keyword evidence="2" id="KW-0963">Cytoplasm</keyword>
<gene>
    <name evidence="10" type="ORF">CUNI_LOCUS22340</name>
</gene>
<dbReference type="GO" id="GO:0072686">
    <property type="term" value="C:mitotic spindle"/>
    <property type="evidence" value="ECO:0007669"/>
    <property type="project" value="TreeGrafter"/>
</dbReference>
<dbReference type="InterPro" id="IPR040193">
    <property type="entry name" value="EFHC1/EFHC2/EFHB"/>
</dbReference>
<keyword evidence="11" id="KW-1185">Reference proteome</keyword>